<organism evidence="1 2">
    <name type="scientific">Rossellomorea marisflavi</name>
    <dbReference type="NCBI Taxonomy" id="189381"/>
    <lineage>
        <taxon>Bacteria</taxon>
        <taxon>Bacillati</taxon>
        <taxon>Bacillota</taxon>
        <taxon>Bacilli</taxon>
        <taxon>Bacillales</taxon>
        <taxon>Bacillaceae</taxon>
        <taxon>Rossellomorea</taxon>
    </lineage>
</organism>
<proteinExistence type="predicted"/>
<sequence>MVSLISSLELIDDAFIRKAILCMQEASPSGIGLLLALYRYHMPKALKGLSRPTLVLYGNREGKASRIQRRISRQVSNYQNQQPSFKSLVGGHYAHMSDKRSIGYIRDFLFSSEQVQRSEIR</sequence>
<dbReference type="AlphaFoldDB" id="A0A5D4RXX3"/>
<dbReference type="Proteomes" id="UP000322997">
    <property type="component" value="Unassembled WGS sequence"/>
</dbReference>
<gene>
    <name evidence="1" type="ORF">FZC83_00960</name>
</gene>
<comment type="caution">
    <text evidence="1">The sequence shown here is derived from an EMBL/GenBank/DDBJ whole genome shotgun (WGS) entry which is preliminary data.</text>
</comment>
<evidence type="ECO:0008006" key="3">
    <source>
        <dbReference type="Google" id="ProtNLM"/>
    </source>
</evidence>
<reference evidence="1 2" key="1">
    <citation type="submission" date="2019-08" db="EMBL/GenBank/DDBJ databases">
        <title>Bacillus genomes from the desert of Cuatro Cienegas, Coahuila.</title>
        <authorList>
            <person name="Olmedo-Alvarez G."/>
        </authorList>
    </citation>
    <scope>NUCLEOTIDE SEQUENCE [LARGE SCALE GENOMIC DNA]</scope>
    <source>
        <strain evidence="1 2">CH108_3D</strain>
    </source>
</reference>
<dbReference type="RefSeq" id="WP_142245928.1">
    <property type="nucleotide sequence ID" value="NZ_CP128801.1"/>
</dbReference>
<evidence type="ECO:0000313" key="1">
    <source>
        <dbReference type="EMBL" id="TYS56177.1"/>
    </source>
</evidence>
<dbReference type="EMBL" id="VTEQ01000001">
    <property type="protein sequence ID" value="TYS56177.1"/>
    <property type="molecule type" value="Genomic_DNA"/>
</dbReference>
<protein>
    <recommendedName>
        <fullName evidence="3">Alpha/beta hydrolase</fullName>
    </recommendedName>
</protein>
<accession>A0A5D4RXX3</accession>
<evidence type="ECO:0000313" key="2">
    <source>
        <dbReference type="Proteomes" id="UP000322997"/>
    </source>
</evidence>
<name>A0A5D4RXX3_9BACI</name>